<comment type="caution">
    <text evidence="1">The sequence shown here is derived from an EMBL/GenBank/DDBJ whole genome shotgun (WGS) entry which is preliminary data.</text>
</comment>
<dbReference type="PANTHER" id="PTHR35560:SF3">
    <property type="entry name" value="PEPTIDASE S9 PROLYL OLIGOPEPTIDASE CATALYTIC DOMAIN-CONTAINING PROTEIN"/>
    <property type="match status" value="1"/>
</dbReference>
<dbReference type="Proteomes" id="UP000761264">
    <property type="component" value="Unassembled WGS sequence"/>
</dbReference>
<evidence type="ECO:0008006" key="3">
    <source>
        <dbReference type="Google" id="ProtNLM"/>
    </source>
</evidence>
<dbReference type="InterPro" id="IPR029058">
    <property type="entry name" value="AB_hydrolase_fold"/>
</dbReference>
<dbReference type="PANTHER" id="PTHR35560">
    <property type="entry name" value="BLL0132 PROTEIN"/>
    <property type="match status" value="1"/>
</dbReference>
<dbReference type="EMBL" id="JAAQPH010000026">
    <property type="protein sequence ID" value="NIA71798.1"/>
    <property type="molecule type" value="Genomic_DNA"/>
</dbReference>
<protein>
    <recommendedName>
        <fullName evidence="3">Alpha/beta hydrolase family protein</fullName>
    </recommendedName>
</protein>
<evidence type="ECO:0000313" key="1">
    <source>
        <dbReference type="EMBL" id="NIA71798.1"/>
    </source>
</evidence>
<organism evidence="1 2">
    <name type="scientific">Pelagibius litoralis</name>
    <dbReference type="NCBI Taxonomy" id="374515"/>
    <lineage>
        <taxon>Bacteria</taxon>
        <taxon>Pseudomonadati</taxon>
        <taxon>Pseudomonadota</taxon>
        <taxon>Alphaproteobacteria</taxon>
        <taxon>Rhodospirillales</taxon>
        <taxon>Rhodovibrionaceae</taxon>
        <taxon>Pelagibius</taxon>
    </lineage>
</organism>
<reference evidence="1" key="1">
    <citation type="submission" date="2020-03" db="EMBL/GenBank/DDBJ databases">
        <title>Genome of Pelagibius litoralis DSM 21314T.</title>
        <authorList>
            <person name="Wang G."/>
        </authorList>
    </citation>
    <scope>NUCLEOTIDE SEQUENCE</scope>
    <source>
        <strain evidence="1">DSM 21314</strain>
    </source>
</reference>
<name>A0A967F2F9_9PROT</name>
<dbReference type="SUPFAM" id="SSF53474">
    <property type="entry name" value="alpha/beta-Hydrolases"/>
    <property type="match status" value="1"/>
</dbReference>
<sequence length="350" mass="38998">MIVEKVRPAFRLAFAFALVLVFGLLLPQAVASESCPEGAPCAAAFPLGPKLYLPVYASRPLGEAVPQIRRAVVVIHGVGRDARQYFHRVGEAARLEAVEEQTLIVAPRFTISADRTTADRASDQRNGAVFWDRNSNWRRGDWSSVLPEGQISSFRAVERLLAYLGDRALFPNLGKITVVGHSAGGQFVQRFAAGHAEIPEVAHTRLRYVAANPGAYLYLNPYRPVQTFDGRFAPPHADLCGDYNHYDHGLDQLNRFMMRASREKLVQHARQRPLTLLLGERDINPWDRTLNRTCSAALQGRHRLERGRLFKAHLDRFFAPHNTQVVLVPAVGHAGGSMFQSDAGRAVIFF</sequence>
<accession>A0A967F2F9</accession>
<dbReference type="AlphaFoldDB" id="A0A967F2F9"/>
<keyword evidence="2" id="KW-1185">Reference proteome</keyword>
<proteinExistence type="predicted"/>
<evidence type="ECO:0000313" key="2">
    <source>
        <dbReference type="Proteomes" id="UP000761264"/>
    </source>
</evidence>
<dbReference type="Gene3D" id="3.40.50.1820">
    <property type="entry name" value="alpha/beta hydrolase"/>
    <property type="match status" value="1"/>
</dbReference>
<dbReference type="RefSeq" id="WP_167229985.1">
    <property type="nucleotide sequence ID" value="NZ_JAAQPH010000026.1"/>
</dbReference>
<gene>
    <name evidence="1" type="ORF">HBA54_24690</name>
</gene>